<sequence length="501" mass="55283">NEKKKIKGSRFLCLPSRVLHIRQISSDVTESEVIALGLPFGKVTNFLMLKGKGQAFLEMASIEAAVCMMNYYAHAIPYLHNQPVYIQYSNYKELKTENRHNQARPQATLQGANAVQHGNLAITSAFDGQGGFLPGQGSVLRIVVENVFYPVTLEILYQIFSKFGYVLKIVMFSKNNQFQALLQYADAMNAYYAKMSLDGLSIYSGCCTLHIDFSRLTSLKIKYNNDKSRDFTRTDLPFGDSQRTLDPSLAAPFATQTVIFPPYTGAAGFSQPLGFPQGAVTPAVSGQIPAVTGIPGNSVLLVSNLNPEVSLIGGTDASITLFPFFISTGVYGNVHRVKIMFKKRGIALVQMADASQAQLAINYLNGQRLYGRVMHTTLSKYQTIQLPREGQDDKGLTKDYSNSPLHRFKNPGSKNCQNIFPPSATLHLSNIPPSVTVDDLKNLFASKGSTVKGFKFFQKDCKMGLIQLGSVEEAVHALIELHNHDFGEDHHLRVSFSKSTI</sequence>
<dbReference type="CDD" id="cd12693">
    <property type="entry name" value="RRM2_PTBP1_like"/>
    <property type="match status" value="1"/>
</dbReference>
<keyword evidence="1" id="KW-0597">Phosphoprotein</keyword>
<feature type="domain" description="RRM" evidence="5">
    <location>
        <begin position="140"/>
        <end position="216"/>
    </location>
</feature>
<dbReference type="GO" id="GO:0006397">
    <property type="term" value="P:mRNA processing"/>
    <property type="evidence" value="ECO:0007669"/>
    <property type="project" value="InterPro"/>
</dbReference>
<dbReference type="NCBIfam" id="TIGR01649">
    <property type="entry name" value="hnRNP-L_PTB"/>
    <property type="match status" value="1"/>
</dbReference>
<dbReference type="Pfam" id="PF11835">
    <property type="entry name" value="RRM_8"/>
    <property type="match status" value="1"/>
</dbReference>
<evidence type="ECO:0000256" key="2">
    <source>
        <dbReference type="ARBA" id="ARBA00022737"/>
    </source>
</evidence>
<dbReference type="EMBL" id="VZRD01000318">
    <property type="protein sequence ID" value="NWR36674.1"/>
    <property type="molecule type" value="Genomic_DNA"/>
</dbReference>
<proteinExistence type="predicted"/>
<accession>A0A7K4WPW7</accession>
<dbReference type="SUPFAM" id="SSF54928">
    <property type="entry name" value="RNA-binding domain, RBD"/>
    <property type="match status" value="3"/>
</dbReference>
<feature type="domain" description="RRM" evidence="5">
    <location>
        <begin position="17"/>
        <end position="91"/>
    </location>
</feature>
<evidence type="ECO:0000313" key="6">
    <source>
        <dbReference type="EMBL" id="NWR36674.1"/>
    </source>
</evidence>
<dbReference type="InterPro" id="IPR035979">
    <property type="entry name" value="RBD_domain_sf"/>
</dbReference>
<feature type="domain" description="RRM" evidence="5">
    <location>
        <begin position="424"/>
        <end position="499"/>
    </location>
</feature>
<comment type="caution">
    <text evidence="6">The sequence shown here is derived from an EMBL/GenBank/DDBJ whole genome shotgun (WGS) entry which is preliminary data.</text>
</comment>
<dbReference type="GO" id="GO:0005634">
    <property type="term" value="C:nucleus"/>
    <property type="evidence" value="ECO:0007669"/>
    <property type="project" value="InterPro"/>
</dbReference>
<dbReference type="Pfam" id="PF13893">
    <property type="entry name" value="RRM_5"/>
    <property type="match status" value="1"/>
</dbReference>
<dbReference type="GO" id="GO:0003723">
    <property type="term" value="F:RNA binding"/>
    <property type="evidence" value="ECO:0007669"/>
    <property type="project" value="UniProtKB-UniRule"/>
</dbReference>
<evidence type="ECO:0000256" key="1">
    <source>
        <dbReference type="ARBA" id="ARBA00022553"/>
    </source>
</evidence>
<dbReference type="Gene3D" id="3.30.70.330">
    <property type="match status" value="4"/>
</dbReference>
<dbReference type="SMART" id="SM00360">
    <property type="entry name" value="RRM"/>
    <property type="match status" value="4"/>
</dbReference>
<gene>
    <name evidence="6" type="primary">Ptbp3</name>
    <name evidence="6" type="ORF">TACRUB_R14646</name>
</gene>
<keyword evidence="2" id="KW-0677">Repeat</keyword>
<feature type="non-terminal residue" evidence="6">
    <location>
        <position position="1"/>
    </location>
</feature>
<dbReference type="AlphaFoldDB" id="A0A7K4WPW7"/>
<evidence type="ECO:0000256" key="4">
    <source>
        <dbReference type="PROSITE-ProRule" id="PRU00176"/>
    </source>
</evidence>
<dbReference type="Pfam" id="PF22976">
    <property type="entry name" value="RRM_10"/>
    <property type="match status" value="1"/>
</dbReference>
<dbReference type="InterPro" id="IPR000504">
    <property type="entry name" value="RRM_dom"/>
</dbReference>
<keyword evidence="3 4" id="KW-0694">RNA-binding</keyword>
<reference evidence="6 7" key="1">
    <citation type="submission" date="2019-09" db="EMBL/GenBank/DDBJ databases">
        <title>Bird 10,000 Genomes (B10K) Project - Family phase.</title>
        <authorList>
            <person name="Zhang G."/>
        </authorList>
    </citation>
    <scope>NUCLEOTIDE SEQUENCE [LARGE SCALE GENOMIC DNA]</scope>
    <source>
        <strain evidence="6">B10K-CU-031-13</strain>
        <tissue evidence="6">Muscle</tissue>
    </source>
</reference>
<evidence type="ECO:0000313" key="7">
    <source>
        <dbReference type="Proteomes" id="UP000540952"/>
    </source>
</evidence>
<dbReference type="FunFam" id="3.30.70.330:FF:000032">
    <property type="entry name" value="Polypyrimidine tract-binding protein 2 isoform 1"/>
    <property type="match status" value="1"/>
</dbReference>
<feature type="non-terminal residue" evidence="6">
    <location>
        <position position="501"/>
    </location>
</feature>
<evidence type="ECO:0000256" key="3">
    <source>
        <dbReference type="ARBA" id="ARBA00022884"/>
    </source>
</evidence>
<dbReference type="InterPro" id="IPR006536">
    <property type="entry name" value="HnRNP-L/PTB"/>
</dbReference>
<dbReference type="InterPro" id="IPR012677">
    <property type="entry name" value="Nucleotide-bd_a/b_plait_sf"/>
</dbReference>
<dbReference type="InterPro" id="IPR055204">
    <property type="entry name" value="HNRNPL_RRM"/>
</dbReference>
<dbReference type="FunFam" id="3.30.70.330:FF:000036">
    <property type="entry name" value="polypyrimidine tract-binding protein 1 isoform X2"/>
    <property type="match status" value="1"/>
</dbReference>
<evidence type="ECO:0000259" key="5">
    <source>
        <dbReference type="PROSITE" id="PS50102"/>
    </source>
</evidence>
<keyword evidence="7" id="KW-1185">Reference proteome</keyword>
<organism evidence="6 7">
    <name type="scientific">Tachuris rubrigastra</name>
    <dbReference type="NCBI Taxonomy" id="495162"/>
    <lineage>
        <taxon>Eukaryota</taxon>
        <taxon>Metazoa</taxon>
        <taxon>Chordata</taxon>
        <taxon>Craniata</taxon>
        <taxon>Vertebrata</taxon>
        <taxon>Euteleostomi</taxon>
        <taxon>Archelosauria</taxon>
        <taxon>Archosauria</taxon>
        <taxon>Dinosauria</taxon>
        <taxon>Saurischia</taxon>
        <taxon>Theropoda</taxon>
        <taxon>Coelurosauria</taxon>
        <taxon>Aves</taxon>
        <taxon>Neognathae</taxon>
        <taxon>Neoaves</taxon>
        <taxon>Telluraves</taxon>
        <taxon>Australaves</taxon>
        <taxon>Passeriformes</taxon>
        <taxon>Tyrannidae</taxon>
        <taxon>Tachuris</taxon>
    </lineage>
</organism>
<dbReference type="Proteomes" id="UP000540952">
    <property type="component" value="Unassembled WGS sequence"/>
</dbReference>
<dbReference type="PROSITE" id="PS50102">
    <property type="entry name" value="RRM"/>
    <property type="match status" value="4"/>
</dbReference>
<protein>
    <submittedName>
        <fullName evidence="6">PTBP3 protein</fullName>
    </submittedName>
</protein>
<name>A0A7K4WPW7_9TYRA</name>
<dbReference type="PANTHER" id="PTHR15592">
    <property type="entry name" value="MATRIN 3/NUCLEAR PROTEIN 220-RELATED"/>
    <property type="match status" value="1"/>
</dbReference>
<dbReference type="InterPro" id="IPR021790">
    <property type="entry name" value="PTBP1-like_RRM2"/>
</dbReference>
<feature type="domain" description="RRM" evidence="5">
    <location>
        <begin position="298"/>
        <end position="381"/>
    </location>
</feature>